<evidence type="ECO:0008006" key="4">
    <source>
        <dbReference type="Google" id="ProtNLM"/>
    </source>
</evidence>
<reference evidence="2 3" key="1">
    <citation type="submission" date="2019-11" db="EMBL/GenBank/DDBJ databases">
        <authorList>
            <person name="Ay H."/>
        </authorList>
    </citation>
    <scope>NUCLEOTIDE SEQUENCE [LARGE SCALE GENOMIC DNA]</scope>
    <source>
        <strain evidence="2 3">BG9H</strain>
    </source>
</reference>
<sequence>MGEVEFRLREFLLLSITDVAVPSVNSTASSVPGQPAAAHWINVASECMDLFALFGPPAITLLLFVIAVFPYALWVTRKEPTRTARLAVVGSAAALAAYGAGTFYGLVYTHPLDLCATKTARGDYVDAGRDYSLTSATIHHFPPSVTCHWSSGHSTNDVSVWTTPLLYAGLACATVCFTLILINRSHRRSAHR</sequence>
<name>A0ABS6YFB4_9ACTN</name>
<organism evidence="2 3">
    <name type="scientific">Streptomyces anatolicus</name>
    <dbReference type="NCBI Taxonomy" id="2675858"/>
    <lineage>
        <taxon>Bacteria</taxon>
        <taxon>Bacillati</taxon>
        <taxon>Actinomycetota</taxon>
        <taxon>Actinomycetes</taxon>
        <taxon>Kitasatosporales</taxon>
        <taxon>Streptomycetaceae</taxon>
        <taxon>Streptomyces</taxon>
    </lineage>
</organism>
<protein>
    <recommendedName>
        <fullName evidence="4">Integral membrane protein</fullName>
    </recommendedName>
</protein>
<keyword evidence="1" id="KW-1133">Transmembrane helix</keyword>
<dbReference type="RefSeq" id="WP_219686607.1">
    <property type="nucleotide sequence ID" value="NZ_WMBF01000002.1"/>
</dbReference>
<feature type="transmembrane region" description="Helical" evidence="1">
    <location>
        <begin position="50"/>
        <end position="74"/>
    </location>
</feature>
<keyword evidence="1" id="KW-0472">Membrane</keyword>
<evidence type="ECO:0000313" key="2">
    <source>
        <dbReference type="EMBL" id="MBW5420100.1"/>
    </source>
</evidence>
<feature type="transmembrane region" description="Helical" evidence="1">
    <location>
        <begin position="165"/>
        <end position="182"/>
    </location>
</feature>
<gene>
    <name evidence="2" type="ORF">GKQ77_00695</name>
</gene>
<accession>A0ABS6YFB4</accession>
<feature type="transmembrane region" description="Helical" evidence="1">
    <location>
        <begin position="86"/>
        <end position="107"/>
    </location>
</feature>
<evidence type="ECO:0000313" key="3">
    <source>
        <dbReference type="Proteomes" id="UP001197114"/>
    </source>
</evidence>
<evidence type="ECO:0000256" key="1">
    <source>
        <dbReference type="SAM" id="Phobius"/>
    </source>
</evidence>
<dbReference type="EMBL" id="WMBF01000002">
    <property type="protein sequence ID" value="MBW5420100.1"/>
    <property type="molecule type" value="Genomic_DNA"/>
</dbReference>
<comment type="caution">
    <text evidence="2">The sequence shown here is derived from an EMBL/GenBank/DDBJ whole genome shotgun (WGS) entry which is preliminary data.</text>
</comment>
<keyword evidence="3" id="KW-1185">Reference proteome</keyword>
<proteinExistence type="predicted"/>
<keyword evidence="1" id="KW-0812">Transmembrane</keyword>
<dbReference type="Proteomes" id="UP001197114">
    <property type="component" value="Unassembled WGS sequence"/>
</dbReference>